<proteinExistence type="inferred from homology"/>
<comment type="subunit">
    <text evidence="11">The system is composed of three essential subunits: KdpA, KdpB and KdpC.</text>
</comment>
<reference evidence="13 14" key="1">
    <citation type="submission" date="2012-11" db="EMBL/GenBank/DDBJ databases">
        <title>Whole genome sequence of Acidisphaera rubrifaciens HS-AP3.</title>
        <authorList>
            <person name="Azuma Y."/>
            <person name="Higashiura N."/>
            <person name="Hirakawa H."/>
            <person name="Matsushita K."/>
        </authorList>
    </citation>
    <scope>NUCLEOTIDE SEQUENCE [LARGE SCALE GENOMIC DNA]</scope>
    <source>
        <strain evidence="13 14">HS-AP3</strain>
    </source>
</reference>
<dbReference type="GO" id="GO:0005886">
    <property type="term" value="C:plasma membrane"/>
    <property type="evidence" value="ECO:0007669"/>
    <property type="project" value="UniProtKB-SubCell"/>
</dbReference>
<evidence type="ECO:0000256" key="4">
    <source>
        <dbReference type="ARBA" id="ARBA00022692"/>
    </source>
</evidence>
<dbReference type="GO" id="GO:0005524">
    <property type="term" value="F:ATP binding"/>
    <property type="evidence" value="ECO:0007669"/>
    <property type="project" value="UniProtKB-UniRule"/>
</dbReference>
<accession>A0A0D6PAQ2</accession>
<comment type="caution">
    <text evidence="13">The sequence shown here is derived from an EMBL/GenBank/DDBJ whole genome shotgun (WGS) entry which is preliminary data.</text>
</comment>
<dbReference type="NCBIfam" id="TIGR00681">
    <property type="entry name" value="kdpC"/>
    <property type="match status" value="1"/>
</dbReference>
<feature type="region of interest" description="Disordered" evidence="12">
    <location>
        <begin position="69"/>
        <end position="102"/>
    </location>
</feature>
<dbReference type="EMBL" id="BANB01000541">
    <property type="protein sequence ID" value="GAN77954.1"/>
    <property type="molecule type" value="Genomic_DNA"/>
</dbReference>
<evidence type="ECO:0000256" key="8">
    <source>
        <dbReference type="ARBA" id="ARBA00022989"/>
    </source>
</evidence>
<keyword evidence="14" id="KW-1185">Reference proteome</keyword>
<evidence type="ECO:0000256" key="10">
    <source>
        <dbReference type="ARBA" id="ARBA00023136"/>
    </source>
</evidence>
<dbReference type="Proteomes" id="UP000032680">
    <property type="component" value="Unassembled WGS sequence"/>
</dbReference>
<dbReference type="InterPro" id="IPR003820">
    <property type="entry name" value="KdpC"/>
</dbReference>
<dbReference type="RefSeq" id="WP_048862289.1">
    <property type="nucleotide sequence ID" value="NZ_BANB01000541.1"/>
</dbReference>
<keyword evidence="8 11" id="KW-1133">Transmembrane helix</keyword>
<keyword evidence="10 11" id="KW-0472">Membrane</keyword>
<evidence type="ECO:0000256" key="5">
    <source>
        <dbReference type="ARBA" id="ARBA00022741"/>
    </source>
</evidence>
<sequence length="197" mass="20177">MTAHLRPVVVLIVFFTLLTGFVLPLALTGAAGVVLPYQAGGSILTRDGKPVGSALIGQDFTAARYFHGRPSALTGTDPKDPTKTVPTPYDASESGASNLGPTSKALIDRVRGDIKASGLTDVPGDMVTTSASGLDPDISPEDAALQVARVAKARGIPPEQVAALVAAQTRGKLLGLFGAPTVNVLRLNLALDAAGQR</sequence>
<keyword evidence="3 11" id="KW-0633">Potassium transport</keyword>
<name>A0A0D6PAQ2_9PROT</name>
<dbReference type="PIRSF" id="PIRSF001296">
    <property type="entry name" value="K_ATPase_KdpC"/>
    <property type="match status" value="1"/>
</dbReference>
<dbReference type="AlphaFoldDB" id="A0A0D6PAQ2"/>
<comment type="similarity">
    <text evidence="11">Belongs to the KdpC family.</text>
</comment>
<keyword evidence="5 11" id="KW-0547">Nucleotide-binding</keyword>
<protein>
    <recommendedName>
        <fullName evidence="11">Potassium-transporting ATPase KdpC subunit</fullName>
    </recommendedName>
    <alternativeName>
        <fullName evidence="11">ATP phosphohydrolase [potassium-transporting] C chain</fullName>
    </alternativeName>
    <alternativeName>
        <fullName evidence="11">Potassium-binding and translocating subunit C</fullName>
    </alternativeName>
    <alternativeName>
        <fullName evidence="11">Potassium-translocating ATPase C chain</fullName>
    </alternativeName>
</protein>
<dbReference type="HAMAP" id="MF_00276">
    <property type="entry name" value="KdpC"/>
    <property type="match status" value="1"/>
</dbReference>
<evidence type="ECO:0000256" key="11">
    <source>
        <dbReference type="HAMAP-Rule" id="MF_00276"/>
    </source>
</evidence>
<evidence type="ECO:0000256" key="12">
    <source>
        <dbReference type="SAM" id="MobiDB-lite"/>
    </source>
</evidence>
<evidence type="ECO:0000256" key="1">
    <source>
        <dbReference type="ARBA" id="ARBA00022448"/>
    </source>
</evidence>
<keyword evidence="7 11" id="KW-0630">Potassium</keyword>
<comment type="function">
    <text evidence="11">Part of the high-affinity ATP-driven potassium transport (or Kdp) system, which catalyzes the hydrolysis of ATP coupled with the electrogenic transport of potassium into the cytoplasm. This subunit acts as a catalytic chaperone that increases the ATP-binding affinity of the ATP-hydrolyzing subunit KdpB by the formation of a transient KdpB/KdpC/ATP ternary complex.</text>
</comment>
<dbReference type="OrthoDB" id="9788285at2"/>
<organism evidence="13 14">
    <name type="scientific">Acidisphaera rubrifaciens HS-AP3</name>
    <dbReference type="NCBI Taxonomy" id="1231350"/>
    <lineage>
        <taxon>Bacteria</taxon>
        <taxon>Pseudomonadati</taxon>
        <taxon>Pseudomonadota</taxon>
        <taxon>Alphaproteobacteria</taxon>
        <taxon>Acetobacterales</taxon>
        <taxon>Acetobacteraceae</taxon>
        <taxon>Acidisphaera</taxon>
    </lineage>
</organism>
<gene>
    <name evidence="11" type="primary">kdpC</name>
    <name evidence="13" type="ORF">Asru_0541_02</name>
</gene>
<dbReference type="Pfam" id="PF02669">
    <property type="entry name" value="KdpC"/>
    <property type="match status" value="1"/>
</dbReference>
<keyword evidence="9 11" id="KW-0406">Ion transport</keyword>
<dbReference type="GO" id="GO:0008556">
    <property type="term" value="F:P-type potassium transmembrane transporter activity"/>
    <property type="evidence" value="ECO:0007669"/>
    <property type="project" value="InterPro"/>
</dbReference>
<evidence type="ECO:0000313" key="14">
    <source>
        <dbReference type="Proteomes" id="UP000032680"/>
    </source>
</evidence>
<evidence type="ECO:0000256" key="6">
    <source>
        <dbReference type="ARBA" id="ARBA00022840"/>
    </source>
</evidence>
<evidence type="ECO:0000256" key="7">
    <source>
        <dbReference type="ARBA" id="ARBA00022958"/>
    </source>
</evidence>
<dbReference type="PANTHER" id="PTHR30042:SF2">
    <property type="entry name" value="POTASSIUM-TRANSPORTING ATPASE KDPC SUBUNIT"/>
    <property type="match status" value="1"/>
</dbReference>
<evidence type="ECO:0000313" key="13">
    <source>
        <dbReference type="EMBL" id="GAN77954.1"/>
    </source>
</evidence>
<keyword evidence="4 11" id="KW-0812">Transmembrane</keyword>
<dbReference type="NCBIfam" id="NF001454">
    <property type="entry name" value="PRK00315.1"/>
    <property type="match status" value="1"/>
</dbReference>
<keyword evidence="2 11" id="KW-1003">Cell membrane</keyword>
<keyword evidence="1 11" id="KW-0813">Transport</keyword>
<evidence type="ECO:0000256" key="9">
    <source>
        <dbReference type="ARBA" id="ARBA00023065"/>
    </source>
</evidence>
<evidence type="ECO:0000256" key="2">
    <source>
        <dbReference type="ARBA" id="ARBA00022475"/>
    </source>
</evidence>
<dbReference type="PANTHER" id="PTHR30042">
    <property type="entry name" value="POTASSIUM-TRANSPORTING ATPASE C CHAIN"/>
    <property type="match status" value="1"/>
</dbReference>
<comment type="subcellular location">
    <subcellularLocation>
        <location evidence="11">Cell membrane</location>
        <topology evidence="11">Single-pass membrane protein</topology>
    </subcellularLocation>
</comment>
<keyword evidence="6 11" id="KW-0067">ATP-binding</keyword>
<evidence type="ECO:0000256" key="3">
    <source>
        <dbReference type="ARBA" id="ARBA00022538"/>
    </source>
</evidence>